<feature type="binding site" evidence="2">
    <location>
        <position position="63"/>
    </location>
    <ligand>
        <name>ATP</name>
        <dbReference type="ChEBI" id="CHEBI:30616"/>
    </ligand>
</feature>
<comment type="caution">
    <text evidence="2">Lacks conserved residue(s) required for the propagation of feature annotation.</text>
</comment>
<feature type="binding site" evidence="2">
    <location>
        <position position="48"/>
    </location>
    <ligand>
        <name>substrate</name>
    </ligand>
</feature>
<feature type="binding site" evidence="2">
    <location>
        <begin position="124"/>
        <end position="127"/>
    </location>
    <ligand>
        <name>ATP</name>
        <dbReference type="ChEBI" id="CHEBI:30616"/>
    </ligand>
</feature>
<name>A0A6M4IT71_9BACT</name>
<keyword evidence="4" id="KW-1185">Reference proteome</keyword>
<comment type="catalytic activity">
    <reaction evidence="2">
        <text>(7R,8S)-7,8-diammoniononanoate + CO2 + ATP = (4R,5S)-dethiobiotin + ADP + phosphate + 3 H(+)</text>
        <dbReference type="Rhea" id="RHEA:15805"/>
        <dbReference type="ChEBI" id="CHEBI:15378"/>
        <dbReference type="ChEBI" id="CHEBI:16526"/>
        <dbReference type="ChEBI" id="CHEBI:30616"/>
        <dbReference type="ChEBI" id="CHEBI:43474"/>
        <dbReference type="ChEBI" id="CHEBI:149469"/>
        <dbReference type="ChEBI" id="CHEBI:149473"/>
        <dbReference type="ChEBI" id="CHEBI:456216"/>
        <dbReference type="EC" id="6.3.3.3"/>
    </reaction>
</comment>
<dbReference type="EC" id="6.3.3.3" evidence="2"/>
<comment type="cofactor">
    <cofactor evidence="2">
        <name>Mg(2+)</name>
        <dbReference type="ChEBI" id="CHEBI:18420"/>
    </cofactor>
</comment>
<dbReference type="SUPFAM" id="SSF52540">
    <property type="entry name" value="P-loop containing nucleoside triphosphate hydrolases"/>
    <property type="match status" value="1"/>
</dbReference>
<feature type="binding site" evidence="2">
    <location>
        <position position="124"/>
    </location>
    <ligand>
        <name>Mg(2+)</name>
        <dbReference type="ChEBI" id="CHEBI:18420"/>
    </ligand>
</feature>
<protein>
    <recommendedName>
        <fullName evidence="2">ATP-dependent dethiobiotin synthetase BioD</fullName>
        <ecNumber evidence="2">6.3.3.3</ecNumber>
    </recommendedName>
    <alternativeName>
        <fullName evidence="2">DTB synthetase</fullName>
        <shortName evidence="2">DTBS</shortName>
    </alternativeName>
    <alternativeName>
        <fullName evidence="2">Dethiobiotin synthase</fullName>
    </alternativeName>
</protein>
<accession>A0A6M4IT71</accession>
<dbReference type="NCBIfam" id="TIGR00347">
    <property type="entry name" value="bioD"/>
    <property type="match status" value="1"/>
</dbReference>
<organism evidence="3 4">
    <name type="scientific">Gemmatimonas groenlandica</name>
    <dbReference type="NCBI Taxonomy" id="2732249"/>
    <lineage>
        <taxon>Bacteria</taxon>
        <taxon>Pseudomonadati</taxon>
        <taxon>Gemmatimonadota</taxon>
        <taxon>Gemmatimonadia</taxon>
        <taxon>Gemmatimonadales</taxon>
        <taxon>Gemmatimonadaceae</taxon>
        <taxon>Gemmatimonas</taxon>
    </lineage>
</organism>
<dbReference type="AlphaFoldDB" id="A0A6M4IT71"/>
<keyword evidence="2" id="KW-0547">Nucleotide-binding</keyword>
<feature type="binding site" evidence="2">
    <location>
        <position position="63"/>
    </location>
    <ligand>
        <name>Mg(2+)</name>
        <dbReference type="ChEBI" id="CHEBI:18420"/>
    </ligand>
</feature>
<feature type="binding site" evidence="2">
    <location>
        <begin position="19"/>
        <end position="24"/>
    </location>
    <ligand>
        <name>ATP</name>
        <dbReference type="ChEBI" id="CHEBI:30616"/>
    </ligand>
</feature>
<dbReference type="GO" id="GO:0005524">
    <property type="term" value="F:ATP binding"/>
    <property type="evidence" value="ECO:0007669"/>
    <property type="project" value="UniProtKB-UniRule"/>
</dbReference>
<comment type="pathway">
    <text evidence="2">Cofactor biosynthesis; biotin biosynthesis; biotin from 7,8-diaminononanoate: step 1/2.</text>
</comment>
<keyword evidence="2" id="KW-0963">Cytoplasm</keyword>
<dbReference type="CDD" id="cd03109">
    <property type="entry name" value="DTBS"/>
    <property type="match status" value="1"/>
</dbReference>
<keyword evidence="2" id="KW-0067">ATP-binding</keyword>
<evidence type="ECO:0000313" key="3">
    <source>
        <dbReference type="EMBL" id="QJR37954.1"/>
    </source>
</evidence>
<keyword evidence="2" id="KW-0460">Magnesium</keyword>
<dbReference type="Pfam" id="PF13500">
    <property type="entry name" value="AAA_26"/>
    <property type="match status" value="1"/>
</dbReference>
<sequence length="244" mass="25628">MTRLASSPMRFGVTGTDTGIGKTVVSCALAARARVLGLRVAAMKPIESGVVERPVSDGGLASDAERLRAACGSMLPLSVVRPYVLEEPLAPMIAAARANVEIDFGVLDRALAQVEREVELVLVEGAGGLLVPIDLRVSYLDLFARWQTPLLIVAGNRLGVLNHVLLTVRAAEAAGVPIRAIVLTALSDRDASVAEATNFDALVALLPHYTILRFPWVDRPDDLDALAAAAEGGGLDVLLAPLSP</sequence>
<dbReference type="PANTHER" id="PTHR43210:SF5">
    <property type="entry name" value="DETHIOBIOTIN SYNTHETASE"/>
    <property type="match status" value="1"/>
</dbReference>
<feature type="binding site" evidence="2">
    <location>
        <begin position="215"/>
        <end position="217"/>
    </location>
    <ligand>
        <name>ATP</name>
        <dbReference type="ChEBI" id="CHEBI:30616"/>
    </ligand>
</feature>
<dbReference type="Proteomes" id="UP000500938">
    <property type="component" value="Chromosome"/>
</dbReference>
<dbReference type="PANTHER" id="PTHR43210">
    <property type="entry name" value="DETHIOBIOTIN SYNTHETASE"/>
    <property type="match status" value="1"/>
</dbReference>
<keyword evidence="1 2" id="KW-0093">Biotin biosynthesis</keyword>
<dbReference type="RefSeq" id="WP_171227390.1">
    <property type="nucleotide sequence ID" value="NZ_CP053085.1"/>
</dbReference>
<dbReference type="GO" id="GO:0005829">
    <property type="term" value="C:cytosol"/>
    <property type="evidence" value="ECO:0007669"/>
    <property type="project" value="TreeGrafter"/>
</dbReference>
<dbReference type="Gene3D" id="3.40.50.300">
    <property type="entry name" value="P-loop containing nucleotide triphosphate hydrolases"/>
    <property type="match status" value="1"/>
</dbReference>
<comment type="subunit">
    <text evidence="2">Homodimer.</text>
</comment>
<evidence type="ECO:0000313" key="4">
    <source>
        <dbReference type="Proteomes" id="UP000500938"/>
    </source>
</evidence>
<gene>
    <name evidence="2 3" type="primary">bioD</name>
    <name evidence="3" type="ORF">HKW67_21705</name>
</gene>
<dbReference type="GO" id="GO:0009102">
    <property type="term" value="P:biotin biosynthetic process"/>
    <property type="evidence" value="ECO:0007669"/>
    <property type="project" value="UniProtKB-UniRule"/>
</dbReference>
<dbReference type="GO" id="GO:0000287">
    <property type="term" value="F:magnesium ion binding"/>
    <property type="evidence" value="ECO:0007669"/>
    <property type="project" value="UniProtKB-UniRule"/>
</dbReference>
<comment type="subcellular location">
    <subcellularLocation>
        <location evidence="2">Cytoplasm</location>
    </subcellularLocation>
</comment>
<dbReference type="InterPro" id="IPR027417">
    <property type="entry name" value="P-loop_NTPase"/>
</dbReference>
<evidence type="ECO:0000256" key="2">
    <source>
        <dbReference type="HAMAP-Rule" id="MF_00336"/>
    </source>
</evidence>
<dbReference type="EMBL" id="CP053085">
    <property type="protein sequence ID" value="QJR37954.1"/>
    <property type="molecule type" value="Genomic_DNA"/>
</dbReference>
<keyword evidence="2 3" id="KW-0436">Ligase</keyword>
<proteinExistence type="inferred from homology"/>
<evidence type="ECO:0000256" key="1">
    <source>
        <dbReference type="ARBA" id="ARBA00022756"/>
    </source>
</evidence>
<dbReference type="HAMAP" id="MF_00336">
    <property type="entry name" value="BioD"/>
    <property type="match status" value="1"/>
</dbReference>
<reference evidence="3 4" key="1">
    <citation type="submission" date="2020-05" db="EMBL/GenBank/DDBJ databases">
        <title>Complete genome sequence of Gemmatimonas greenlandica TET16.</title>
        <authorList>
            <person name="Zeng Y."/>
        </authorList>
    </citation>
    <scope>NUCLEOTIDE SEQUENCE [LARGE SCALE GENOMIC DNA]</scope>
    <source>
        <strain evidence="3 4">TET16</strain>
    </source>
</reference>
<dbReference type="UniPathway" id="UPA00078">
    <property type="reaction ID" value="UER00161"/>
</dbReference>
<feature type="active site" evidence="2">
    <location>
        <position position="44"/>
    </location>
</feature>
<dbReference type="InterPro" id="IPR004472">
    <property type="entry name" value="DTB_synth_BioD"/>
</dbReference>
<feature type="binding site" evidence="2">
    <location>
        <position position="23"/>
    </location>
    <ligand>
        <name>Mg(2+)</name>
        <dbReference type="ChEBI" id="CHEBI:18420"/>
    </ligand>
</feature>
<dbReference type="PIRSF" id="PIRSF006755">
    <property type="entry name" value="DTB_synth"/>
    <property type="match status" value="1"/>
</dbReference>
<keyword evidence="2" id="KW-0479">Metal-binding</keyword>
<dbReference type="KEGG" id="ggr:HKW67_21705"/>
<dbReference type="GO" id="GO:0004141">
    <property type="term" value="F:dethiobiotin synthase activity"/>
    <property type="evidence" value="ECO:0007669"/>
    <property type="project" value="UniProtKB-UniRule"/>
</dbReference>
<comment type="similarity">
    <text evidence="2">Belongs to the dethiobiotin synthetase family.</text>
</comment>
<comment type="function">
    <text evidence="2">Catalyzes a mechanistically unusual reaction, the ATP-dependent insertion of CO2 between the N7 and N8 nitrogen atoms of 7,8-diaminopelargonic acid (DAPA, also called 7,8-diammoniononanoate) to form a ureido ring.</text>
</comment>